<dbReference type="PANTHER" id="PTHR10642">
    <property type="entry name" value="RIBONUCLEASE H1"/>
    <property type="match status" value="1"/>
</dbReference>
<evidence type="ECO:0000256" key="4">
    <source>
        <dbReference type="ARBA" id="ARBA00022722"/>
    </source>
</evidence>
<feature type="compositionally biased region" description="Basic and acidic residues" evidence="8">
    <location>
        <begin position="176"/>
        <end position="191"/>
    </location>
</feature>
<keyword evidence="11" id="KW-1185">Reference proteome</keyword>
<reference evidence="11" key="2">
    <citation type="journal article" date="2016" name="Sci. Rep.">
        <title>Dictyocaulus viviparus genome, variome and transcriptome elucidate lungworm biology and support future intervention.</title>
        <authorList>
            <person name="McNulty S.N."/>
            <person name="Strube C."/>
            <person name="Rosa B.A."/>
            <person name="Martin J.C."/>
            <person name="Tyagi R."/>
            <person name="Choi Y.J."/>
            <person name="Wang Q."/>
            <person name="Hallsworth Pepin K."/>
            <person name="Zhang X."/>
            <person name="Ozersky P."/>
            <person name="Wilson R.K."/>
            <person name="Sternberg P.W."/>
            <person name="Gasser R.B."/>
            <person name="Mitreva M."/>
        </authorList>
    </citation>
    <scope>NUCLEOTIDE SEQUENCE [LARGE SCALE GENOMIC DNA]</scope>
    <source>
        <strain evidence="11">HannoverDv2000</strain>
    </source>
</reference>
<evidence type="ECO:0000313" key="10">
    <source>
        <dbReference type="EMBL" id="KJH51449.1"/>
    </source>
</evidence>
<dbReference type="AlphaFoldDB" id="A0A0D8Y627"/>
<dbReference type="GO" id="GO:0043137">
    <property type="term" value="P:DNA replication, removal of RNA primer"/>
    <property type="evidence" value="ECO:0007669"/>
    <property type="project" value="TreeGrafter"/>
</dbReference>
<protein>
    <recommendedName>
        <fullName evidence="3">ribonuclease H</fullName>
        <ecNumber evidence="3">3.1.26.4</ecNumber>
    </recommendedName>
</protein>
<accession>A0A0D8Y627</accession>
<evidence type="ECO:0000256" key="8">
    <source>
        <dbReference type="SAM" id="MobiDB-lite"/>
    </source>
</evidence>
<evidence type="ECO:0000256" key="6">
    <source>
        <dbReference type="ARBA" id="ARBA00022759"/>
    </source>
</evidence>
<dbReference type="EC" id="3.1.26.4" evidence="3"/>
<keyword evidence="5" id="KW-0479">Metal-binding</keyword>
<dbReference type="STRING" id="29172.A0A0D8Y627"/>
<dbReference type="OrthoDB" id="407198at2759"/>
<feature type="compositionally biased region" description="Basic and acidic residues" evidence="8">
    <location>
        <begin position="432"/>
        <end position="448"/>
    </location>
</feature>
<sequence>MAGIKVGRRLDRLQLFRILSYSQGSGSIHLALSLNLVVIQTTHSRIFAGRSPPSIASSKYSYNSKSQITSPNRTLLNISNLRATTTRSDRNIPLESKSSSTRTGISSQTSESNDESSHGSYTISRSESGRTSGGISQEDDNVYENSSNSKPSNNDQTDSKGSDENSQESLYWVPMPKDRYERSSRNHKQEFSNRYGFQQSQRRSRWDEYQASKLSSTHRLQRPKSVSVEHRGDPTLIDNDKEFMKLKRNKSQQKEWNKRFPEGTIVVYTDGSCIDNRASGFGVYFGPNHELNRSEKIIGPVHNSGLAEILAAQTALQSLRDWDRYRNEPVILRTDYLPLVRAMDSGICDRFSAEMEKVRALAMEFPNGVRFQHVYAHDGDPGNEQADALARIATESARRSRSASIPRFRNSMTRSRRSRRSRSRGRIRSRSASREFNRSRSRNNDPHHIRSHSAFVLGRRR</sequence>
<feature type="compositionally biased region" description="Low complexity" evidence="8">
    <location>
        <begin position="96"/>
        <end position="111"/>
    </location>
</feature>
<feature type="compositionally biased region" description="Basic residues" evidence="8">
    <location>
        <begin position="414"/>
        <end position="431"/>
    </location>
</feature>
<dbReference type="InterPro" id="IPR036397">
    <property type="entry name" value="RNaseH_sf"/>
</dbReference>
<keyword evidence="7" id="KW-0378">Hydrolase</keyword>
<evidence type="ECO:0000256" key="5">
    <source>
        <dbReference type="ARBA" id="ARBA00022723"/>
    </source>
</evidence>
<feature type="compositionally biased region" description="Polar residues" evidence="8">
    <location>
        <begin position="73"/>
        <end position="86"/>
    </location>
</feature>
<dbReference type="Gene3D" id="3.30.420.10">
    <property type="entry name" value="Ribonuclease H-like superfamily/Ribonuclease H"/>
    <property type="match status" value="1"/>
</dbReference>
<dbReference type="GO" id="GO:0046872">
    <property type="term" value="F:metal ion binding"/>
    <property type="evidence" value="ECO:0007669"/>
    <property type="project" value="UniProtKB-KW"/>
</dbReference>
<feature type="region of interest" description="Disordered" evidence="8">
    <location>
        <begin position="395"/>
        <end position="461"/>
    </location>
</feature>
<evidence type="ECO:0000256" key="3">
    <source>
        <dbReference type="ARBA" id="ARBA00012180"/>
    </source>
</evidence>
<feature type="compositionally biased region" description="Low complexity" evidence="8">
    <location>
        <begin position="402"/>
        <end position="413"/>
    </location>
</feature>
<organism evidence="10 11">
    <name type="scientific">Dictyocaulus viviparus</name>
    <name type="common">Bovine lungworm</name>
    <dbReference type="NCBI Taxonomy" id="29172"/>
    <lineage>
        <taxon>Eukaryota</taxon>
        <taxon>Metazoa</taxon>
        <taxon>Ecdysozoa</taxon>
        <taxon>Nematoda</taxon>
        <taxon>Chromadorea</taxon>
        <taxon>Rhabditida</taxon>
        <taxon>Rhabditina</taxon>
        <taxon>Rhabditomorpha</taxon>
        <taxon>Strongyloidea</taxon>
        <taxon>Metastrongylidae</taxon>
        <taxon>Dictyocaulus</taxon>
    </lineage>
</organism>
<dbReference type="InterPro" id="IPR050092">
    <property type="entry name" value="RNase_H"/>
</dbReference>
<name>A0A0D8Y627_DICVI</name>
<evidence type="ECO:0000256" key="2">
    <source>
        <dbReference type="ARBA" id="ARBA00005300"/>
    </source>
</evidence>
<dbReference type="PANTHER" id="PTHR10642:SF26">
    <property type="entry name" value="RIBONUCLEASE H1"/>
    <property type="match status" value="1"/>
</dbReference>
<proteinExistence type="inferred from homology"/>
<dbReference type="InterPro" id="IPR012337">
    <property type="entry name" value="RNaseH-like_sf"/>
</dbReference>
<dbReference type="Pfam" id="PF00075">
    <property type="entry name" value="RNase_H"/>
    <property type="match status" value="1"/>
</dbReference>
<feature type="compositionally biased region" description="Polar residues" evidence="8">
    <location>
        <begin position="143"/>
        <end position="156"/>
    </location>
</feature>
<dbReference type="SUPFAM" id="SSF53098">
    <property type="entry name" value="Ribonuclease H-like"/>
    <property type="match status" value="1"/>
</dbReference>
<reference evidence="10 11" key="1">
    <citation type="submission" date="2013-11" db="EMBL/GenBank/DDBJ databases">
        <title>Draft genome of the bovine lungworm Dictyocaulus viviparus.</title>
        <authorList>
            <person name="Mitreva M."/>
        </authorList>
    </citation>
    <scope>NUCLEOTIDE SEQUENCE [LARGE SCALE GENOMIC DNA]</scope>
    <source>
        <strain evidence="10 11">HannoverDv2000</strain>
    </source>
</reference>
<dbReference type="InterPro" id="IPR002156">
    <property type="entry name" value="RNaseH_domain"/>
</dbReference>
<evidence type="ECO:0000313" key="11">
    <source>
        <dbReference type="Proteomes" id="UP000053766"/>
    </source>
</evidence>
<feature type="domain" description="RNase H type-1" evidence="9">
    <location>
        <begin position="261"/>
        <end position="395"/>
    </location>
</feature>
<dbReference type="Proteomes" id="UP000053766">
    <property type="component" value="Unassembled WGS sequence"/>
</dbReference>
<evidence type="ECO:0000259" key="9">
    <source>
        <dbReference type="PROSITE" id="PS50879"/>
    </source>
</evidence>
<keyword evidence="4" id="KW-0540">Nuclease</keyword>
<gene>
    <name evidence="10" type="ORF">DICVIV_02365</name>
</gene>
<dbReference type="EMBL" id="KN716183">
    <property type="protein sequence ID" value="KJH51449.1"/>
    <property type="molecule type" value="Genomic_DNA"/>
</dbReference>
<feature type="region of interest" description="Disordered" evidence="8">
    <location>
        <begin position="73"/>
        <end position="203"/>
    </location>
</feature>
<dbReference type="PROSITE" id="PS50879">
    <property type="entry name" value="RNASE_H_1"/>
    <property type="match status" value="1"/>
</dbReference>
<comment type="catalytic activity">
    <reaction evidence="1">
        <text>Endonucleolytic cleavage to 5'-phosphomonoester.</text>
        <dbReference type="EC" id="3.1.26.4"/>
    </reaction>
</comment>
<dbReference type="GO" id="GO:0004523">
    <property type="term" value="F:RNA-DNA hybrid ribonuclease activity"/>
    <property type="evidence" value="ECO:0007669"/>
    <property type="project" value="UniProtKB-EC"/>
</dbReference>
<dbReference type="GO" id="GO:0003676">
    <property type="term" value="F:nucleic acid binding"/>
    <property type="evidence" value="ECO:0007669"/>
    <property type="project" value="InterPro"/>
</dbReference>
<keyword evidence="6" id="KW-0255">Endonuclease</keyword>
<evidence type="ECO:0000256" key="7">
    <source>
        <dbReference type="ARBA" id="ARBA00022801"/>
    </source>
</evidence>
<evidence type="ECO:0000256" key="1">
    <source>
        <dbReference type="ARBA" id="ARBA00000077"/>
    </source>
</evidence>
<comment type="similarity">
    <text evidence="2">Belongs to the RNase H family.</text>
</comment>
<feature type="compositionally biased region" description="Polar residues" evidence="8">
    <location>
        <begin position="118"/>
        <end position="135"/>
    </location>
</feature>